<evidence type="ECO:0000313" key="4">
    <source>
        <dbReference type="EMBL" id="RVX38361.1"/>
    </source>
</evidence>
<dbReference type="AlphaFoldDB" id="A0A438LY26"/>
<name>A0A438LY26_9ACTN</name>
<dbReference type="InterPro" id="IPR051172">
    <property type="entry name" value="Chlamydia_OmcB"/>
</dbReference>
<dbReference type="NCBIfam" id="TIGR01451">
    <property type="entry name" value="B_ant_repeat"/>
    <property type="match status" value="1"/>
</dbReference>
<protein>
    <submittedName>
        <fullName evidence="4">Putative repeat protein (TIGR01451 family)</fullName>
    </submittedName>
</protein>
<feature type="domain" description="DUF11" evidence="3">
    <location>
        <begin position="161"/>
        <end position="267"/>
    </location>
</feature>
<feature type="compositionally biased region" description="Pro residues" evidence="1">
    <location>
        <begin position="274"/>
        <end position="286"/>
    </location>
</feature>
<evidence type="ECO:0000313" key="5">
    <source>
        <dbReference type="Proteomes" id="UP000284824"/>
    </source>
</evidence>
<keyword evidence="2" id="KW-0812">Transmembrane</keyword>
<dbReference type="RefSeq" id="WP_164903453.1">
    <property type="nucleotide sequence ID" value="NZ_SAUN01000001.1"/>
</dbReference>
<evidence type="ECO:0000259" key="3">
    <source>
        <dbReference type="Pfam" id="PF01345"/>
    </source>
</evidence>
<dbReference type="InterPro" id="IPR013783">
    <property type="entry name" value="Ig-like_fold"/>
</dbReference>
<keyword evidence="5" id="KW-1185">Reference proteome</keyword>
<evidence type="ECO:0000256" key="2">
    <source>
        <dbReference type="SAM" id="Phobius"/>
    </source>
</evidence>
<feature type="domain" description="DUF11" evidence="3">
    <location>
        <begin position="41"/>
        <end position="149"/>
    </location>
</feature>
<dbReference type="Proteomes" id="UP000284824">
    <property type="component" value="Unassembled WGS sequence"/>
</dbReference>
<dbReference type="GO" id="GO:0005975">
    <property type="term" value="P:carbohydrate metabolic process"/>
    <property type="evidence" value="ECO:0007669"/>
    <property type="project" value="UniProtKB-ARBA"/>
</dbReference>
<dbReference type="InterPro" id="IPR001434">
    <property type="entry name" value="OmcB-like_DUF11"/>
</dbReference>
<comment type="caution">
    <text evidence="4">The sequence shown here is derived from an EMBL/GenBank/DDBJ whole genome shotgun (WGS) entry which is preliminary data.</text>
</comment>
<reference evidence="4 5" key="1">
    <citation type="submission" date="2019-01" db="EMBL/GenBank/DDBJ databases">
        <title>Sequencing the genomes of 1000 actinobacteria strains.</title>
        <authorList>
            <person name="Klenk H.-P."/>
        </authorList>
    </citation>
    <scope>NUCLEOTIDE SEQUENCE [LARGE SCALE GENOMIC DNA]</scope>
    <source>
        <strain evidence="4 5">DSM 43925</strain>
    </source>
</reference>
<dbReference type="Gene3D" id="2.60.40.10">
    <property type="entry name" value="Immunoglobulins"/>
    <property type="match status" value="2"/>
</dbReference>
<evidence type="ECO:0000256" key="1">
    <source>
        <dbReference type="SAM" id="MobiDB-lite"/>
    </source>
</evidence>
<feature type="compositionally biased region" description="Polar residues" evidence="1">
    <location>
        <begin position="254"/>
        <end position="266"/>
    </location>
</feature>
<organism evidence="4 5">
    <name type="scientific">Nonomuraea polychroma</name>
    <dbReference type="NCBI Taxonomy" id="46176"/>
    <lineage>
        <taxon>Bacteria</taxon>
        <taxon>Bacillati</taxon>
        <taxon>Actinomycetota</taxon>
        <taxon>Actinomycetes</taxon>
        <taxon>Streptosporangiales</taxon>
        <taxon>Streptosporangiaceae</taxon>
        <taxon>Nonomuraea</taxon>
    </lineage>
</organism>
<dbReference type="EMBL" id="SAUN01000001">
    <property type="protein sequence ID" value="RVX38361.1"/>
    <property type="molecule type" value="Genomic_DNA"/>
</dbReference>
<dbReference type="Pfam" id="PF01345">
    <property type="entry name" value="DUF11"/>
    <property type="match status" value="2"/>
</dbReference>
<keyword evidence="2" id="KW-0472">Membrane</keyword>
<keyword evidence="2" id="KW-1133">Transmembrane helix</keyword>
<gene>
    <name evidence="4" type="ORF">EDD27_0661</name>
</gene>
<feature type="transmembrane region" description="Helical" evidence="2">
    <location>
        <begin position="345"/>
        <end position="364"/>
    </location>
</feature>
<feature type="region of interest" description="Disordered" evidence="1">
    <location>
        <begin position="254"/>
        <end position="335"/>
    </location>
</feature>
<sequence>MGDEMAMPGIVAAVALAALSGGGWSSQPTEAVPLSGGAPELRIAHTVTPNTPIIGEGAVYAVSVTNAGGQDAEDVTISGTLHPGMGPDHLPDGCSLAEQTVTCGGPGLTVPPGQSVAYEIPVTIDPALLDGTDLTTRAHVTASNAPADTTELTSRARTMADVKVVTTGPSSVDEGAGITYRVRVRNNGPSRAADVTVRGSIDGDRIRLTGRSPECPAETCSLGTLAPGESRTLAFTAASAGTGEIGTCATARTASRDGNTANNRSCTSTAVEPVPTPTPSPPPTPTPSVTETPTPPRAEPKHAGDLREEPRAEGPSRPSEPSTPGPAPAGDKAAHDHESLPIAGVSLWLVGLGAPMLLAVGLLVRHFSRRERSGGSP</sequence>
<proteinExistence type="predicted"/>
<accession>A0A438LY26</accession>
<dbReference type="PANTHER" id="PTHR34819">
    <property type="entry name" value="LARGE CYSTEINE-RICH PERIPLASMIC PROTEIN OMCB"/>
    <property type="match status" value="1"/>
</dbReference>
<feature type="compositionally biased region" description="Basic and acidic residues" evidence="1">
    <location>
        <begin position="298"/>
        <end position="314"/>
    </location>
</feature>
<dbReference type="InterPro" id="IPR047589">
    <property type="entry name" value="DUF11_rpt"/>
</dbReference>